<dbReference type="Proteomes" id="UP000054560">
    <property type="component" value="Unassembled WGS sequence"/>
</dbReference>
<feature type="region of interest" description="Disordered" evidence="1">
    <location>
        <begin position="33"/>
        <end position="132"/>
    </location>
</feature>
<feature type="compositionally biased region" description="Basic and acidic residues" evidence="1">
    <location>
        <begin position="113"/>
        <end position="122"/>
    </location>
</feature>
<keyword evidence="3" id="KW-1185">Reference proteome</keyword>
<organism evidence="2 3">
    <name type="scientific">Sphaeroforma arctica JP610</name>
    <dbReference type="NCBI Taxonomy" id="667725"/>
    <lineage>
        <taxon>Eukaryota</taxon>
        <taxon>Ichthyosporea</taxon>
        <taxon>Ichthyophonida</taxon>
        <taxon>Sphaeroforma</taxon>
    </lineage>
</organism>
<reference evidence="2 3" key="1">
    <citation type="submission" date="2011-02" db="EMBL/GenBank/DDBJ databases">
        <title>The Genome Sequence of Sphaeroforma arctica JP610.</title>
        <authorList>
            <consortium name="The Broad Institute Genome Sequencing Platform"/>
            <person name="Russ C."/>
            <person name="Cuomo C."/>
            <person name="Young S.K."/>
            <person name="Zeng Q."/>
            <person name="Gargeya S."/>
            <person name="Alvarado L."/>
            <person name="Berlin A."/>
            <person name="Chapman S.B."/>
            <person name="Chen Z."/>
            <person name="Freedman E."/>
            <person name="Gellesch M."/>
            <person name="Goldberg J."/>
            <person name="Griggs A."/>
            <person name="Gujja S."/>
            <person name="Heilman E."/>
            <person name="Heiman D."/>
            <person name="Howarth C."/>
            <person name="Mehta T."/>
            <person name="Neiman D."/>
            <person name="Pearson M."/>
            <person name="Roberts A."/>
            <person name="Saif S."/>
            <person name="Shea T."/>
            <person name="Shenoy N."/>
            <person name="Sisk P."/>
            <person name="Stolte C."/>
            <person name="Sykes S."/>
            <person name="White J."/>
            <person name="Yandava C."/>
            <person name="Burger G."/>
            <person name="Gray M.W."/>
            <person name="Holland P.W.H."/>
            <person name="King N."/>
            <person name="Lang F.B.F."/>
            <person name="Roger A.J."/>
            <person name="Ruiz-Trillo I."/>
            <person name="Haas B."/>
            <person name="Nusbaum C."/>
            <person name="Birren B."/>
        </authorList>
    </citation>
    <scope>NUCLEOTIDE SEQUENCE [LARGE SCALE GENOMIC DNA]</scope>
    <source>
        <strain evidence="2 3">JP610</strain>
    </source>
</reference>
<evidence type="ECO:0000256" key="1">
    <source>
        <dbReference type="SAM" id="MobiDB-lite"/>
    </source>
</evidence>
<dbReference type="GeneID" id="25910039"/>
<protein>
    <submittedName>
        <fullName evidence="2">Uncharacterized protein</fullName>
    </submittedName>
</protein>
<name>A0A0L0FMM0_9EUKA</name>
<accession>A0A0L0FMM0</accession>
<feature type="non-terminal residue" evidence="2">
    <location>
        <position position="1"/>
    </location>
</feature>
<proteinExistence type="predicted"/>
<gene>
    <name evidence="2" type="ORF">SARC_09535</name>
</gene>
<feature type="compositionally biased region" description="Low complexity" evidence="1">
    <location>
        <begin position="37"/>
        <end position="75"/>
    </location>
</feature>
<dbReference type="EMBL" id="KQ242577">
    <property type="protein sequence ID" value="KNC78014.1"/>
    <property type="molecule type" value="Genomic_DNA"/>
</dbReference>
<dbReference type="RefSeq" id="XP_014151916.1">
    <property type="nucleotide sequence ID" value="XM_014296441.1"/>
</dbReference>
<dbReference type="AlphaFoldDB" id="A0A0L0FMM0"/>
<feature type="compositionally biased region" description="Polar residues" evidence="1">
    <location>
        <begin position="76"/>
        <end position="86"/>
    </location>
</feature>
<sequence>RPIYAHAQAHHEQRMVITKLVEETEHRQCLLDDHASTTHTTQTHTTQTHTTPTHTTPTHTTPAHATPTHSSATHSSGTQFRRSYSNAHEDSYHGPWHLGIYGYIPSSDDDEYDGRLHRDTSHGSHGMQYHQS</sequence>
<evidence type="ECO:0000313" key="2">
    <source>
        <dbReference type="EMBL" id="KNC78014.1"/>
    </source>
</evidence>
<evidence type="ECO:0000313" key="3">
    <source>
        <dbReference type="Proteomes" id="UP000054560"/>
    </source>
</evidence>